<dbReference type="SUPFAM" id="SSF52540">
    <property type="entry name" value="P-loop containing nucleoside triphosphate hydrolases"/>
    <property type="match status" value="1"/>
</dbReference>
<keyword evidence="2" id="KW-1185">Reference proteome</keyword>
<dbReference type="PANTHER" id="PTHR36978:SF4">
    <property type="entry name" value="P-LOOP CONTAINING NUCLEOSIDE TRIPHOSPHATE HYDROLASE PROTEIN"/>
    <property type="match status" value="1"/>
</dbReference>
<dbReference type="PANTHER" id="PTHR36978">
    <property type="entry name" value="P-LOOP CONTAINING NUCLEOTIDE TRIPHOSPHATE HYDROLASE"/>
    <property type="match status" value="1"/>
</dbReference>
<dbReference type="InterPro" id="IPR040632">
    <property type="entry name" value="Sulfotransfer_4"/>
</dbReference>
<dbReference type="InterPro" id="IPR027417">
    <property type="entry name" value="P-loop_NTPase"/>
</dbReference>
<reference evidence="1" key="1">
    <citation type="submission" date="2013-08" db="EMBL/GenBank/DDBJ databases">
        <title>Gene expansion shapes genome architecture in the human pathogen Lichtheimia corymbifera: an evolutionary genomics analysis in the ancient terrestrial Mucorales (Mucoromycotina).</title>
        <authorList>
            <person name="Schwartze V.U."/>
            <person name="Winter S."/>
            <person name="Shelest E."/>
            <person name="Marcet-Houben M."/>
            <person name="Horn F."/>
            <person name="Wehner S."/>
            <person name="Hoffmann K."/>
            <person name="Riege K."/>
            <person name="Sammeth M."/>
            <person name="Nowrousian M."/>
            <person name="Valiante V."/>
            <person name="Linde J."/>
            <person name="Jacobsen I.D."/>
            <person name="Marz M."/>
            <person name="Brakhage A.A."/>
            <person name="Gabaldon T."/>
            <person name="Bocker S."/>
            <person name="Voigt K."/>
        </authorList>
    </citation>
    <scope>NUCLEOTIDE SEQUENCE [LARGE SCALE GENOMIC DNA]</scope>
    <source>
        <strain evidence="1">FSU 9682</strain>
    </source>
</reference>
<dbReference type="STRING" id="1263082.A0A068RR32"/>
<dbReference type="EMBL" id="CBTN010000014">
    <property type="protein sequence ID" value="CDH52623.1"/>
    <property type="molecule type" value="Genomic_DNA"/>
</dbReference>
<dbReference type="Pfam" id="PF17784">
    <property type="entry name" value="Sulfotransfer_4"/>
    <property type="match status" value="1"/>
</dbReference>
<comment type="caution">
    <text evidence="1">The sequence shown here is derived from an EMBL/GenBank/DDBJ whole genome shotgun (WGS) entry which is preliminary data.</text>
</comment>
<dbReference type="Proteomes" id="UP000027586">
    <property type="component" value="Unassembled WGS sequence"/>
</dbReference>
<evidence type="ECO:0008006" key="3">
    <source>
        <dbReference type="Google" id="ProtNLM"/>
    </source>
</evidence>
<dbReference type="VEuPathDB" id="FungiDB:LCOR_04077.1"/>
<sequence length="233" mass="26436">MAPLQVIGAGYGRTGTDSLREALNILGYNCHHMRELLAQDRNPEIFLEAYQNPDKPADWDKAYEGFDAAVDWPTASFVEPLLKKYPDAKWLLTDRDPDTWYKSVKNTIHQGAATRTPEEIAALPDYLQRTFKMAKTVVMDGALGDAERFADEEAIKENFRNHYEWVKKTIPADRLLVLQLGEGWDRLCEFLGKPVPDVPYPRSNSTANFRNEFLKTFVPAAKQQQEGNQTAAA</sequence>
<evidence type="ECO:0000313" key="1">
    <source>
        <dbReference type="EMBL" id="CDH52623.1"/>
    </source>
</evidence>
<organism evidence="1 2">
    <name type="scientific">Lichtheimia corymbifera JMRC:FSU:9682</name>
    <dbReference type="NCBI Taxonomy" id="1263082"/>
    <lineage>
        <taxon>Eukaryota</taxon>
        <taxon>Fungi</taxon>
        <taxon>Fungi incertae sedis</taxon>
        <taxon>Mucoromycota</taxon>
        <taxon>Mucoromycotina</taxon>
        <taxon>Mucoromycetes</taxon>
        <taxon>Mucorales</taxon>
        <taxon>Lichtheimiaceae</taxon>
        <taxon>Lichtheimia</taxon>
    </lineage>
</organism>
<proteinExistence type="predicted"/>
<dbReference type="AlphaFoldDB" id="A0A068RR32"/>
<protein>
    <recommendedName>
        <fullName evidence="3">P-loop containing nucleoside triphosphate hydrolase protein</fullName>
    </recommendedName>
</protein>
<dbReference type="Gene3D" id="3.40.50.300">
    <property type="entry name" value="P-loop containing nucleotide triphosphate hydrolases"/>
    <property type="match status" value="1"/>
</dbReference>
<name>A0A068RR32_9FUNG</name>
<dbReference type="OrthoDB" id="408152at2759"/>
<accession>A0A068RR32</accession>
<gene>
    <name evidence="1" type="ORF">LCOR_04077.1</name>
</gene>
<evidence type="ECO:0000313" key="2">
    <source>
        <dbReference type="Proteomes" id="UP000027586"/>
    </source>
</evidence>